<proteinExistence type="inferred from homology"/>
<dbReference type="Pfam" id="PF05163">
    <property type="entry name" value="DinB"/>
    <property type="match status" value="1"/>
</dbReference>
<dbReference type="AlphaFoldDB" id="A0A1M4UI74"/>
<reference evidence="4 5" key="1">
    <citation type="submission" date="2016-11" db="EMBL/GenBank/DDBJ databases">
        <authorList>
            <person name="Jaros S."/>
            <person name="Januszkiewicz K."/>
            <person name="Wedrychowicz H."/>
        </authorList>
    </citation>
    <scope>NUCLEOTIDE SEQUENCE [LARGE SCALE GENOMIC DNA]</scope>
    <source>
        <strain evidence="4 5">DSM 18119</strain>
    </source>
</reference>
<accession>A0A1M4UI74</accession>
<feature type="binding site" evidence="3">
    <location>
        <position position="137"/>
    </location>
    <ligand>
        <name>a divalent metal cation</name>
        <dbReference type="ChEBI" id="CHEBI:60240"/>
    </ligand>
</feature>
<dbReference type="RefSeq" id="WP_072833810.1">
    <property type="nucleotide sequence ID" value="NZ_FQUU01000002.1"/>
</dbReference>
<organism evidence="4 5">
    <name type="scientific">Flavisolibacter ginsengisoli DSM 18119</name>
    <dbReference type="NCBI Taxonomy" id="1121884"/>
    <lineage>
        <taxon>Bacteria</taxon>
        <taxon>Pseudomonadati</taxon>
        <taxon>Bacteroidota</taxon>
        <taxon>Chitinophagia</taxon>
        <taxon>Chitinophagales</taxon>
        <taxon>Chitinophagaceae</taxon>
        <taxon>Flavisolibacter</taxon>
    </lineage>
</organism>
<dbReference type="EMBL" id="FQUU01000002">
    <property type="protein sequence ID" value="SHE56364.1"/>
    <property type="molecule type" value="Genomic_DNA"/>
</dbReference>
<keyword evidence="5" id="KW-1185">Reference proteome</keyword>
<feature type="binding site" evidence="3">
    <location>
        <position position="47"/>
    </location>
    <ligand>
        <name>a divalent metal cation</name>
        <dbReference type="ChEBI" id="CHEBI:60240"/>
    </ligand>
</feature>
<sequence>MTFTQNFLKELETEAITTRKMLDRVPDDQFSWKPHQKSMSVLELATHIAEIPGWIPMVLNTSEMDFANNDYKRPTINNHQDLINYFTQSMEAGKAALLSAKDEQLNDTWTMRSGEKIFSSDPKLEVLRGVFSQVIHHRAQLGVYLRMLNIPIPGSYGPSADDAEFA</sequence>
<dbReference type="InterPro" id="IPR034660">
    <property type="entry name" value="DinB/YfiT-like"/>
</dbReference>
<name>A0A1M4UI74_9BACT</name>
<protein>
    <submittedName>
        <fullName evidence="4">Uncharacterized damage-inducible protein DinB (Forms a four-helix bundle)</fullName>
    </submittedName>
</protein>
<dbReference type="OrthoDB" id="119432at2"/>
<evidence type="ECO:0000256" key="3">
    <source>
        <dbReference type="PIRSR" id="PIRSR607837-1"/>
    </source>
</evidence>
<gene>
    <name evidence="4" type="ORF">SAMN02745131_00663</name>
</gene>
<dbReference type="Proteomes" id="UP000184048">
    <property type="component" value="Unassembled WGS sequence"/>
</dbReference>
<comment type="similarity">
    <text evidence="1">Belongs to the DinB family.</text>
</comment>
<dbReference type="GO" id="GO:0046872">
    <property type="term" value="F:metal ion binding"/>
    <property type="evidence" value="ECO:0007669"/>
    <property type="project" value="UniProtKB-KW"/>
</dbReference>
<evidence type="ECO:0000256" key="1">
    <source>
        <dbReference type="ARBA" id="ARBA00008635"/>
    </source>
</evidence>
<evidence type="ECO:0000256" key="2">
    <source>
        <dbReference type="ARBA" id="ARBA00022723"/>
    </source>
</evidence>
<evidence type="ECO:0000313" key="5">
    <source>
        <dbReference type="Proteomes" id="UP000184048"/>
    </source>
</evidence>
<dbReference type="SUPFAM" id="SSF109854">
    <property type="entry name" value="DinB/YfiT-like putative metalloenzymes"/>
    <property type="match status" value="1"/>
</dbReference>
<dbReference type="Gene3D" id="1.20.120.450">
    <property type="entry name" value="dinb family like domain"/>
    <property type="match status" value="1"/>
</dbReference>
<evidence type="ECO:0000313" key="4">
    <source>
        <dbReference type="EMBL" id="SHE56364.1"/>
    </source>
</evidence>
<keyword evidence="2 3" id="KW-0479">Metal-binding</keyword>
<dbReference type="InterPro" id="IPR007837">
    <property type="entry name" value="DinB"/>
</dbReference>